<dbReference type="Proteomes" id="UP001059859">
    <property type="component" value="Chromosome"/>
</dbReference>
<keyword evidence="5" id="KW-1185">Reference proteome</keyword>
<dbReference type="SUPFAM" id="SSF46689">
    <property type="entry name" value="Homeodomain-like"/>
    <property type="match status" value="1"/>
</dbReference>
<name>A0ABY5YR86_9MICC</name>
<protein>
    <submittedName>
        <fullName evidence="4">TetR family transcriptional regulator C-terminal domain-containing protein</fullName>
    </submittedName>
</protein>
<dbReference type="Pfam" id="PF17940">
    <property type="entry name" value="TetR_C_31"/>
    <property type="match status" value="1"/>
</dbReference>
<evidence type="ECO:0000313" key="5">
    <source>
        <dbReference type="Proteomes" id="UP001059859"/>
    </source>
</evidence>
<keyword evidence="1 2" id="KW-0238">DNA-binding</keyword>
<evidence type="ECO:0000256" key="2">
    <source>
        <dbReference type="PROSITE-ProRule" id="PRU00335"/>
    </source>
</evidence>
<dbReference type="InterPro" id="IPR001647">
    <property type="entry name" value="HTH_TetR"/>
</dbReference>
<reference evidence="4" key="1">
    <citation type="submission" date="2022-09" db="EMBL/GenBank/DDBJ databases">
        <title>Novel species in genus Arthrobacter.</title>
        <authorList>
            <person name="Liu Y."/>
        </authorList>
    </citation>
    <scope>NUCLEOTIDE SEQUENCE</scope>
    <source>
        <strain evidence="4">Zg-Y815</strain>
    </source>
</reference>
<evidence type="ECO:0000256" key="1">
    <source>
        <dbReference type="ARBA" id="ARBA00023125"/>
    </source>
</evidence>
<proteinExistence type="predicted"/>
<dbReference type="InterPro" id="IPR036271">
    <property type="entry name" value="Tet_transcr_reg_TetR-rel_C_sf"/>
</dbReference>
<organism evidence="4 5">
    <name type="scientific">Arthrobacter zhaoxinii</name>
    <dbReference type="NCBI Taxonomy" id="2964616"/>
    <lineage>
        <taxon>Bacteria</taxon>
        <taxon>Bacillati</taxon>
        <taxon>Actinomycetota</taxon>
        <taxon>Actinomycetes</taxon>
        <taxon>Micrococcales</taxon>
        <taxon>Micrococcaceae</taxon>
        <taxon>Arthrobacter</taxon>
    </lineage>
</organism>
<dbReference type="PROSITE" id="PS50977">
    <property type="entry name" value="HTH_TETR_2"/>
    <property type="match status" value="1"/>
</dbReference>
<dbReference type="Gene3D" id="1.10.357.10">
    <property type="entry name" value="Tetracycline Repressor, domain 2"/>
    <property type="match status" value="1"/>
</dbReference>
<dbReference type="RefSeq" id="WP_260652534.1">
    <property type="nucleotide sequence ID" value="NZ_CP104275.1"/>
</dbReference>
<dbReference type="SUPFAM" id="SSF48498">
    <property type="entry name" value="Tetracyclin repressor-like, C-terminal domain"/>
    <property type="match status" value="1"/>
</dbReference>
<evidence type="ECO:0000313" key="4">
    <source>
        <dbReference type="EMBL" id="UWX97322.1"/>
    </source>
</evidence>
<sequence>MESPRNRALDAAIDLVGTQGLRALTHGRVDAAAELPRGSTSNYFRTRAQLLAGVLGRIAEREMGGVSGAFAARTPAELIDSLGTLIETTTGPLRVLTTARLAVFLEASRDPQLQEVASGGRQAMRAVIADAFERLGAAEPGRLSDAVVACCEGLILHRITRGDTTDPRTVFAAVLAGKFPGSIS</sequence>
<dbReference type="InterPro" id="IPR009057">
    <property type="entry name" value="Homeodomain-like_sf"/>
</dbReference>
<accession>A0ABY5YR86</accession>
<gene>
    <name evidence="4" type="ORF">N2K95_01045</name>
</gene>
<dbReference type="EMBL" id="CP104275">
    <property type="protein sequence ID" value="UWX97322.1"/>
    <property type="molecule type" value="Genomic_DNA"/>
</dbReference>
<feature type="DNA-binding region" description="H-T-H motif" evidence="2">
    <location>
        <begin position="25"/>
        <end position="44"/>
    </location>
</feature>
<feature type="domain" description="HTH tetR-type" evidence="3">
    <location>
        <begin position="2"/>
        <end position="62"/>
    </location>
</feature>
<evidence type="ECO:0000259" key="3">
    <source>
        <dbReference type="PROSITE" id="PS50977"/>
    </source>
</evidence>
<dbReference type="InterPro" id="IPR041583">
    <property type="entry name" value="TetR_C_31"/>
</dbReference>